<evidence type="ECO:0000256" key="1">
    <source>
        <dbReference type="SAM" id="Phobius"/>
    </source>
</evidence>
<keyword evidence="1" id="KW-0472">Membrane</keyword>
<accession>A0A9Q9E2S4</accession>
<feature type="transmembrane region" description="Helical" evidence="1">
    <location>
        <begin position="123"/>
        <end position="142"/>
    </location>
</feature>
<gene>
    <name evidence="2" type="ORF">M3M40_06415</name>
</gene>
<evidence type="ECO:0000313" key="3">
    <source>
        <dbReference type="Proteomes" id="UP001055911"/>
    </source>
</evidence>
<dbReference type="RefSeq" id="WP_252766621.1">
    <property type="nucleotide sequence ID" value="NZ_CP097119.1"/>
</dbReference>
<name>A0A9Q9E2S4_9LACO</name>
<reference evidence="2" key="1">
    <citation type="submission" date="2022-05" db="EMBL/GenBank/DDBJ databases">
        <authorList>
            <person name="Oliphant S.A."/>
            <person name="Watson-Haigh N.S."/>
            <person name="Sumby K.M."/>
            <person name="Gardner J.M."/>
            <person name="Jiranek V."/>
        </authorList>
    </citation>
    <scope>NUCLEOTIDE SEQUENCE</scope>
    <source>
        <strain evidence="2">KI4_B1</strain>
    </source>
</reference>
<keyword evidence="1" id="KW-1133">Transmembrane helix</keyword>
<organism evidence="2 3">
    <name type="scientific">Fructilactobacillus cliffordii</name>
    <dbReference type="NCBI Taxonomy" id="2940299"/>
    <lineage>
        <taxon>Bacteria</taxon>
        <taxon>Bacillati</taxon>
        <taxon>Bacillota</taxon>
        <taxon>Bacilli</taxon>
        <taxon>Lactobacillales</taxon>
        <taxon>Lactobacillaceae</taxon>
        <taxon>Fructilactobacillus</taxon>
    </lineage>
</organism>
<proteinExistence type="predicted"/>
<sequence length="191" mass="21640">MNWWLLTLTFIAVNLDFFVLLLFFLKRFSLRAVLTGYLLGMFSLLVLSYVLGQTLAHWLPEWLLGGLGFLPIYLAIRGDEDEETVPEQRHSAVITVLLTYLTVCAGCNLSVFIPVLLGQSLVGFLETVAYLTVLTVLVVVLLKRISQLAVVNQILDRYGERLMRLSYLVIGLYVLFDSGFIAHIMRLIKLL</sequence>
<dbReference type="Proteomes" id="UP001055911">
    <property type="component" value="Chromosome"/>
</dbReference>
<feature type="transmembrane region" description="Helical" evidence="1">
    <location>
        <begin position="6"/>
        <end position="25"/>
    </location>
</feature>
<feature type="transmembrane region" description="Helical" evidence="1">
    <location>
        <begin position="162"/>
        <end position="185"/>
    </location>
</feature>
<dbReference type="AlphaFoldDB" id="A0A9Q9E2S4"/>
<keyword evidence="3" id="KW-1185">Reference proteome</keyword>
<protein>
    <submittedName>
        <fullName evidence="2">CadD family cadmium resistance transporter</fullName>
    </submittedName>
</protein>
<feature type="transmembrane region" description="Helical" evidence="1">
    <location>
        <begin position="97"/>
        <end position="117"/>
    </location>
</feature>
<dbReference type="EMBL" id="CP097119">
    <property type="protein sequence ID" value="USS89104.1"/>
    <property type="molecule type" value="Genomic_DNA"/>
</dbReference>
<evidence type="ECO:0000313" key="2">
    <source>
        <dbReference type="EMBL" id="USS89104.1"/>
    </source>
</evidence>
<dbReference type="InterPro" id="IPR004676">
    <property type="entry name" value="Cd-R_transporter"/>
</dbReference>
<dbReference type="Pfam" id="PF03596">
    <property type="entry name" value="Cad"/>
    <property type="match status" value="1"/>
</dbReference>
<keyword evidence="1" id="KW-0812">Transmembrane</keyword>
<feature type="transmembrane region" description="Helical" evidence="1">
    <location>
        <begin position="58"/>
        <end position="76"/>
    </location>
</feature>
<feature type="transmembrane region" description="Helical" evidence="1">
    <location>
        <begin position="32"/>
        <end position="52"/>
    </location>
</feature>